<sequence>MQMFYEHEGIQRRVDPFRHTSFQLILFFLGAKLRLVLRGRRSSRVSDVTSRSCRGCSFFSEEMGRLPHRSLPARVLAGAVASVLLSRRRCLRVFFAVSLLAVFVSSWVATTGNVIRKMTFESCDSRNQKVIVTVNPGDALVLRCAGAVSSVPADINTSCCHDAGARCTAATKKTYAEMFPTAPPEFVFSYGDGVNTAWQLKIPENAKPPYPSFSVGWQGPRTSVVNSSVRTAPQTTVVIRVEGEMESEILVSITSTISRSAASTFMVGRKLQQIVTCGALALAGLLATAGMTG</sequence>
<dbReference type="VEuPathDB" id="ToxoDB:TGDOM2_243790"/>
<protein>
    <submittedName>
        <fullName evidence="2">SAG-related sequence SRS33</fullName>
    </submittedName>
</protein>
<keyword evidence="1" id="KW-0472">Membrane</keyword>
<proteinExistence type="predicted"/>
<dbReference type="InterPro" id="IPR036755">
    <property type="entry name" value="SRS_dom_sf"/>
</dbReference>
<feature type="transmembrane region" description="Helical" evidence="1">
    <location>
        <begin position="20"/>
        <end position="37"/>
    </location>
</feature>
<dbReference type="AlphaFoldDB" id="A0A086JLW6"/>
<dbReference type="Proteomes" id="UP000028837">
    <property type="component" value="Unassembled WGS sequence"/>
</dbReference>
<reference evidence="2 3" key="1">
    <citation type="submission" date="2014-02" db="EMBL/GenBank/DDBJ databases">
        <authorList>
            <person name="Sibley D."/>
            <person name="Venepally P."/>
            <person name="Karamycheva S."/>
            <person name="Hadjithomas M."/>
            <person name="Khan A."/>
            <person name="Brunk B."/>
            <person name="Roos D."/>
            <person name="Caler E."/>
            <person name="Lorenzi H."/>
        </authorList>
    </citation>
    <scope>NUCLEOTIDE SEQUENCE [LARGE SCALE GENOMIC DNA]</scope>
    <source>
        <strain evidence="2 3">GAB2-2007-GAL-DOM2</strain>
    </source>
</reference>
<evidence type="ECO:0000256" key="1">
    <source>
        <dbReference type="SAM" id="Phobius"/>
    </source>
</evidence>
<organism evidence="2 3">
    <name type="scientific">Toxoplasma gondii GAB2-2007-GAL-DOM2</name>
    <dbReference type="NCBI Taxonomy" id="1130820"/>
    <lineage>
        <taxon>Eukaryota</taxon>
        <taxon>Sar</taxon>
        <taxon>Alveolata</taxon>
        <taxon>Apicomplexa</taxon>
        <taxon>Conoidasida</taxon>
        <taxon>Coccidia</taxon>
        <taxon>Eucoccidiorida</taxon>
        <taxon>Eimeriorina</taxon>
        <taxon>Sarcocystidae</taxon>
        <taxon>Toxoplasma</taxon>
    </lineage>
</organism>
<dbReference type="OrthoDB" id="332374at2759"/>
<evidence type="ECO:0000313" key="3">
    <source>
        <dbReference type="Proteomes" id="UP000028837"/>
    </source>
</evidence>
<name>A0A086JLW6_TOXGO</name>
<comment type="caution">
    <text evidence="2">The sequence shown here is derived from an EMBL/GenBank/DDBJ whole genome shotgun (WGS) entry which is preliminary data.</text>
</comment>
<dbReference type="EMBL" id="AHZU02001358">
    <property type="protein sequence ID" value="KFG33134.1"/>
    <property type="molecule type" value="Genomic_DNA"/>
</dbReference>
<dbReference type="SUPFAM" id="SSF74877">
    <property type="entry name" value="Major surface antigen p30, SAG1"/>
    <property type="match status" value="1"/>
</dbReference>
<keyword evidence="1" id="KW-0812">Transmembrane</keyword>
<dbReference type="Gene3D" id="2.60.40.1320">
    <property type="entry name" value="SRS domain"/>
    <property type="match status" value="1"/>
</dbReference>
<accession>A0A086JLW6</accession>
<keyword evidence="1" id="KW-1133">Transmembrane helix</keyword>
<gene>
    <name evidence="2" type="ORF">TGDOM2_243790</name>
</gene>
<evidence type="ECO:0000313" key="2">
    <source>
        <dbReference type="EMBL" id="KFG33134.1"/>
    </source>
</evidence>
<feature type="transmembrane region" description="Helical" evidence="1">
    <location>
        <begin position="90"/>
        <end position="109"/>
    </location>
</feature>